<evidence type="ECO:0000256" key="10">
    <source>
        <dbReference type="ARBA" id="ARBA00023136"/>
    </source>
</evidence>
<keyword evidence="10 12" id="KW-0472">Membrane</keyword>
<evidence type="ECO:0000256" key="11">
    <source>
        <dbReference type="ARBA" id="ARBA00024225"/>
    </source>
</evidence>
<proteinExistence type="predicted"/>
<dbReference type="PANTHER" id="PTHR15422:SF24">
    <property type="entry name" value="DOMON RELATED DOMAIN-CONTAINING PROTEIN"/>
    <property type="match status" value="1"/>
</dbReference>
<dbReference type="InterPro" id="IPR045150">
    <property type="entry name" value="CYB561D1/2"/>
</dbReference>
<evidence type="ECO:0000259" key="14">
    <source>
        <dbReference type="PROSITE" id="PS50939"/>
    </source>
</evidence>
<comment type="caution">
    <text evidence="15">The sequence shown here is derived from an EMBL/GenBank/DDBJ whole genome shotgun (WGS) entry which is preliminary data.</text>
</comment>
<keyword evidence="3" id="KW-0813">Transport</keyword>
<evidence type="ECO:0000256" key="8">
    <source>
        <dbReference type="ARBA" id="ARBA00022989"/>
    </source>
</evidence>
<keyword evidence="6" id="KW-0479">Metal-binding</keyword>
<feature type="signal peptide" evidence="13">
    <location>
        <begin position="1"/>
        <end position="22"/>
    </location>
</feature>
<dbReference type="EC" id="7.2.1.3" evidence="11"/>
<evidence type="ECO:0000313" key="16">
    <source>
        <dbReference type="Proteomes" id="UP001642540"/>
    </source>
</evidence>
<dbReference type="CDD" id="cd08760">
    <property type="entry name" value="Cyt_b561_FRRS1_like"/>
    <property type="match status" value="1"/>
</dbReference>
<evidence type="ECO:0000256" key="7">
    <source>
        <dbReference type="ARBA" id="ARBA00022982"/>
    </source>
</evidence>
<evidence type="ECO:0000256" key="4">
    <source>
        <dbReference type="ARBA" id="ARBA00022617"/>
    </source>
</evidence>
<feature type="transmembrane region" description="Helical" evidence="12">
    <location>
        <begin position="868"/>
        <end position="890"/>
    </location>
</feature>
<organism evidence="15 16">
    <name type="scientific">Orchesella dallaii</name>
    <dbReference type="NCBI Taxonomy" id="48710"/>
    <lineage>
        <taxon>Eukaryota</taxon>
        <taxon>Metazoa</taxon>
        <taxon>Ecdysozoa</taxon>
        <taxon>Arthropoda</taxon>
        <taxon>Hexapoda</taxon>
        <taxon>Collembola</taxon>
        <taxon>Entomobryomorpha</taxon>
        <taxon>Entomobryoidea</taxon>
        <taxon>Orchesellidae</taxon>
        <taxon>Orchesellinae</taxon>
        <taxon>Orchesella</taxon>
    </lineage>
</organism>
<dbReference type="SMART" id="SM00665">
    <property type="entry name" value="B561"/>
    <property type="match status" value="1"/>
</dbReference>
<keyword evidence="7" id="KW-0249">Electron transport</keyword>
<gene>
    <name evidence="15" type="ORF">ODALV1_LOCUS28442</name>
</gene>
<keyword evidence="9" id="KW-0408">Iron</keyword>
<dbReference type="PANTHER" id="PTHR15422">
    <property type="entry name" value="OS05G0565100 PROTEIN"/>
    <property type="match status" value="1"/>
</dbReference>
<dbReference type="InterPro" id="IPR006593">
    <property type="entry name" value="Cyt_b561/ferric_Rdtase_TM"/>
</dbReference>
<evidence type="ECO:0000256" key="6">
    <source>
        <dbReference type="ARBA" id="ARBA00022723"/>
    </source>
</evidence>
<feature type="transmembrane region" description="Helical" evidence="12">
    <location>
        <begin position="758"/>
        <end position="780"/>
    </location>
</feature>
<sequence length="991" mass="115069">MELKFGVSMFWILCNLMLMVDGGVTPSSVKYCNDIMAGTLPERCAYNGGDIYRSRRFCQIERNNYQADSPGRQCCYQENTNPQFRRAFWFQVYDRHTSEYEPQNTLRYLDEALAQEGRSFCIVGEHFYQTQFIHWKNFKMFMPLAGRFFDIGNHIDPLDSQLMNTFIPFDTDTLFGRRSKGFKNTLTTSRMKADFKEVYCGTVAHPYQYFGYNGQFHSYWRYCGNLNPQFPYDTLEDKNDERYKKRPPMISEGMTDGCKNPYKVKVTRIEVDELQMKNYLHIKVYSDEVSTPPAGRKCPTGKMKYIMLEVRDQDGFPVGQFTNEIPCDTDHNKETPSCPPSTRPCAPLYGSKKNFMPCMFSHHLATEAPMIFLAGVQTSSTPAGNTTGGGGAVPVGGEGASYFTEVHATWRFAQMSSHFITELHFATMIIEDEKPIRYYTSRMTDWEGVRQCGHWPRKGNSRNHDGAHCCLRACHYDRNKCHDFHAIGFLSTELGGTFYGNVGCGIVESSVTTNIYYHCGLAQFCSLNYHVNGTNNTDRPYGFSAQYHAIKLKKDSLGGWDYFRKRFIRDSDINCHKDIPEIDPYFELVSSYHHGNQYARLPVRRKMFLNERYRDIDGPRKGELRDYMTPGRNTFIKDSKDTECRKSGKYTKNWVYITREPHQGVERALKDVWNDPVVVQTYYAVDPRITEYFGTKYTKQGDPAPGPIPQQWRDLTLSLTDMVEQDKTRCPCPFVPTTEVPELVTRAPVEVHARHLHVINMLIAWVVLVPLGYFVARYYKETFSKVFFLQEFWWYTIHVLALLTALLFMVGSFYAMHLRRQDTEYKILWTDATTIHIYFGYSLIGVFVIHLFLGAFRAWDVYFRQIMIWLHWGIGWAEYLLAAVTIISAAGIPQGLFNCESFYIYVAFLVVQFLFYALMENHMRKVDNQLHLTPPREYFPVPMMRIFHKDAPGSFFRIVVLLAYFLVSIAFYAALHISTIHQPTSCFQKIR</sequence>
<comment type="cofactor">
    <cofactor evidence="1">
        <name>heme b</name>
        <dbReference type="ChEBI" id="CHEBI:60344"/>
    </cofactor>
</comment>
<evidence type="ECO:0000256" key="13">
    <source>
        <dbReference type="SAM" id="SignalP"/>
    </source>
</evidence>
<dbReference type="PROSITE" id="PS50939">
    <property type="entry name" value="CYTOCHROME_B561"/>
    <property type="match status" value="1"/>
</dbReference>
<accession>A0ABP1S1D4</accession>
<keyword evidence="4" id="KW-0349">Heme</keyword>
<feature type="domain" description="Cytochrome b561" evidence="14">
    <location>
        <begin position="719"/>
        <end position="925"/>
    </location>
</feature>
<evidence type="ECO:0000256" key="5">
    <source>
        <dbReference type="ARBA" id="ARBA00022692"/>
    </source>
</evidence>
<feature type="transmembrane region" description="Helical" evidence="12">
    <location>
        <begin position="902"/>
        <end position="919"/>
    </location>
</feature>
<keyword evidence="16" id="KW-1185">Reference proteome</keyword>
<keyword evidence="5 12" id="KW-0812">Transmembrane</keyword>
<keyword evidence="8 12" id="KW-1133">Transmembrane helix</keyword>
<evidence type="ECO:0000256" key="9">
    <source>
        <dbReference type="ARBA" id="ARBA00023004"/>
    </source>
</evidence>
<evidence type="ECO:0000256" key="12">
    <source>
        <dbReference type="SAM" id="Phobius"/>
    </source>
</evidence>
<dbReference type="EMBL" id="CAXLJM020000141">
    <property type="protein sequence ID" value="CAL8140825.1"/>
    <property type="molecule type" value="Genomic_DNA"/>
</dbReference>
<evidence type="ECO:0000313" key="15">
    <source>
        <dbReference type="EMBL" id="CAL8140825.1"/>
    </source>
</evidence>
<evidence type="ECO:0000256" key="2">
    <source>
        <dbReference type="ARBA" id="ARBA00004141"/>
    </source>
</evidence>
<evidence type="ECO:0000256" key="3">
    <source>
        <dbReference type="ARBA" id="ARBA00022448"/>
    </source>
</evidence>
<reference evidence="15 16" key="1">
    <citation type="submission" date="2024-08" db="EMBL/GenBank/DDBJ databases">
        <authorList>
            <person name="Cucini C."/>
            <person name="Frati F."/>
        </authorList>
    </citation>
    <scope>NUCLEOTIDE SEQUENCE [LARGE SCALE GENOMIC DNA]</scope>
</reference>
<dbReference type="Proteomes" id="UP001642540">
    <property type="component" value="Unassembled WGS sequence"/>
</dbReference>
<dbReference type="Gene3D" id="1.20.120.1770">
    <property type="match status" value="1"/>
</dbReference>
<keyword evidence="13" id="KW-0732">Signal</keyword>
<feature type="transmembrane region" description="Helical" evidence="12">
    <location>
        <begin position="954"/>
        <end position="975"/>
    </location>
</feature>
<feature type="transmembrane region" description="Helical" evidence="12">
    <location>
        <begin position="835"/>
        <end position="856"/>
    </location>
</feature>
<name>A0ABP1S1D4_9HEXA</name>
<feature type="chain" id="PRO_5045195856" description="ascorbate ferrireductase (transmembrane)" evidence="13">
    <location>
        <begin position="23"/>
        <end position="991"/>
    </location>
</feature>
<evidence type="ECO:0000256" key="1">
    <source>
        <dbReference type="ARBA" id="ARBA00001970"/>
    </source>
</evidence>
<comment type="subcellular location">
    <subcellularLocation>
        <location evidence="2">Membrane</location>
        <topology evidence="2">Multi-pass membrane protein</topology>
    </subcellularLocation>
</comment>
<protein>
    <recommendedName>
        <fullName evidence="11">ascorbate ferrireductase (transmembrane)</fullName>
        <ecNumber evidence="11">7.2.1.3</ecNumber>
    </recommendedName>
</protein>
<feature type="transmembrane region" description="Helical" evidence="12">
    <location>
        <begin position="792"/>
        <end position="815"/>
    </location>
</feature>